<dbReference type="NCBIfam" id="TIGR01076">
    <property type="entry name" value="sortase_fam"/>
    <property type="match status" value="1"/>
</dbReference>
<evidence type="ECO:0000313" key="3">
    <source>
        <dbReference type="EMBL" id="MEI5907576.1"/>
    </source>
</evidence>
<evidence type="ECO:0000256" key="1">
    <source>
        <dbReference type="ARBA" id="ARBA00022801"/>
    </source>
</evidence>
<dbReference type="EMBL" id="JBBAXC010000008">
    <property type="protein sequence ID" value="MEI5907576.1"/>
    <property type="molecule type" value="Genomic_DNA"/>
</dbReference>
<evidence type="ECO:0000313" key="4">
    <source>
        <dbReference type="Proteomes" id="UP001312865"/>
    </source>
</evidence>
<dbReference type="InterPro" id="IPR041999">
    <property type="entry name" value="Sortase_D_1"/>
</dbReference>
<dbReference type="CDD" id="cd05828">
    <property type="entry name" value="Sortase_D_1"/>
    <property type="match status" value="1"/>
</dbReference>
<dbReference type="RefSeq" id="WP_336587015.1">
    <property type="nucleotide sequence ID" value="NZ_JBBAXC010000008.1"/>
</dbReference>
<keyword evidence="2" id="KW-1133">Transmembrane helix</keyword>
<dbReference type="SUPFAM" id="SSF63817">
    <property type="entry name" value="Sortase"/>
    <property type="match status" value="1"/>
</dbReference>
<dbReference type="Gene3D" id="2.40.260.10">
    <property type="entry name" value="Sortase"/>
    <property type="match status" value="1"/>
</dbReference>
<keyword evidence="4" id="KW-1185">Reference proteome</keyword>
<keyword evidence="1" id="KW-0378">Hydrolase</keyword>
<sequence>MRTKWLKVISYGLILFGIAIILFSLFRIFEQKNSVQESLKVAKAAIVNDSSIQREEGETLNSPAQYNFKQGDIIGLLQIPKLERELPIIEGVDGEELKRGVGHYAGTMLPNQSNQIFLAGHRDTAFRDMGDLERGDLLTIVLSTEAFTYKIFDMYIVNKYDVSVIRSTSPREILTLSTCYPFTAIGSSEERYIIEAERVLE</sequence>
<comment type="caution">
    <text evidence="3">The sequence shown here is derived from an EMBL/GenBank/DDBJ whole genome shotgun (WGS) entry which is preliminary data.</text>
</comment>
<dbReference type="InterPro" id="IPR053525">
    <property type="entry name" value="Sortase_D"/>
</dbReference>
<dbReference type="InterPro" id="IPR005754">
    <property type="entry name" value="Sortase"/>
</dbReference>
<dbReference type="InterPro" id="IPR023365">
    <property type="entry name" value="Sortase_dom-sf"/>
</dbReference>
<dbReference type="NCBIfam" id="NF033746">
    <property type="entry name" value="class_D_sortase"/>
    <property type="match status" value="1"/>
</dbReference>
<keyword evidence="2" id="KW-0472">Membrane</keyword>
<name>A0ABU8HEC8_9BACI</name>
<reference evidence="3 4" key="1">
    <citation type="journal article" date="2018" name="J. Microbiol.">
        <title>Bacillus spongiae sp. nov., isolated from sponge of Jeju Island.</title>
        <authorList>
            <person name="Lee G.E."/>
            <person name="Im W.T."/>
            <person name="Park J.S."/>
        </authorList>
    </citation>
    <scope>NUCLEOTIDE SEQUENCE [LARGE SCALE GENOMIC DNA]</scope>
    <source>
        <strain evidence="3 4">135PIL107-10</strain>
    </source>
</reference>
<evidence type="ECO:0000256" key="2">
    <source>
        <dbReference type="SAM" id="Phobius"/>
    </source>
</evidence>
<protein>
    <submittedName>
        <fullName evidence="3">Class D sortase</fullName>
    </submittedName>
</protein>
<gene>
    <name evidence="3" type="ORF">WAK64_10965</name>
</gene>
<accession>A0ABU8HEC8</accession>
<proteinExistence type="predicted"/>
<dbReference type="Pfam" id="PF04203">
    <property type="entry name" value="Sortase"/>
    <property type="match status" value="1"/>
</dbReference>
<dbReference type="Proteomes" id="UP001312865">
    <property type="component" value="Unassembled WGS sequence"/>
</dbReference>
<feature type="transmembrane region" description="Helical" evidence="2">
    <location>
        <begin position="12"/>
        <end position="29"/>
    </location>
</feature>
<keyword evidence="2" id="KW-0812">Transmembrane</keyword>
<organism evidence="3 4">
    <name type="scientific">Bacillus spongiae</name>
    <dbReference type="NCBI Taxonomy" id="2683610"/>
    <lineage>
        <taxon>Bacteria</taxon>
        <taxon>Bacillati</taxon>
        <taxon>Bacillota</taxon>
        <taxon>Bacilli</taxon>
        <taxon>Bacillales</taxon>
        <taxon>Bacillaceae</taxon>
        <taxon>Bacillus</taxon>
    </lineage>
</organism>